<dbReference type="InterPro" id="IPR012337">
    <property type="entry name" value="RNaseH-like_sf"/>
</dbReference>
<evidence type="ECO:0000313" key="3">
    <source>
        <dbReference type="Proteomes" id="UP000187203"/>
    </source>
</evidence>
<dbReference type="Proteomes" id="UP000187203">
    <property type="component" value="Unassembled WGS sequence"/>
</dbReference>
<dbReference type="SUPFAM" id="SSF53098">
    <property type="entry name" value="Ribonuclease H-like"/>
    <property type="match status" value="1"/>
</dbReference>
<name>A0A1R3HCB3_9ROSI</name>
<sequence>MFPLTIESDSSNTVKWVKDPSSAPWHFRQIMMRIELLKQRLGHWDIILIPRSVNSMADGLAKQGVCRNIAASGTSC</sequence>
<protein>
    <recommendedName>
        <fullName evidence="1">RNase H type-1 domain-containing protein</fullName>
    </recommendedName>
</protein>
<dbReference type="OrthoDB" id="1938131at2759"/>
<evidence type="ECO:0000313" key="2">
    <source>
        <dbReference type="EMBL" id="OMO67980.1"/>
    </source>
</evidence>
<dbReference type="EMBL" id="AWUE01020488">
    <property type="protein sequence ID" value="OMO67980.1"/>
    <property type="molecule type" value="Genomic_DNA"/>
</dbReference>
<proteinExistence type="predicted"/>
<dbReference type="Pfam" id="PF13456">
    <property type="entry name" value="RVT_3"/>
    <property type="match status" value="1"/>
</dbReference>
<keyword evidence="3" id="KW-1185">Reference proteome</keyword>
<dbReference type="AlphaFoldDB" id="A0A1R3HCB3"/>
<dbReference type="STRING" id="93759.A0A1R3HCB3"/>
<organism evidence="2 3">
    <name type="scientific">Corchorus olitorius</name>
    <dbReference type="NCBI Taxonomy" id="93759"/>
    <lineage>
        <taxon>Eukaryota</taxon>
        <taxon>Viridiplantae</taxon>
        <taxon>Streptophyta</taxon>
        <taxon>Embryophyta</taxon>
        <taxon>Tracheophyta</taxon>
        <taxon>Spermatophyta</taxon>
        <taxon>Magnoliopsida</taxon>
        <taxon>eudicotyledons</taxon>
        <taxon>Gunneridae</taxon>
        <taxon>Pentapetalae</taxon>
        <taxon>rosids</taxon>
        <taxon>malvids</taxon>
        <taxon>Malvales</taxon>
        <taxon>Malvaceae</taxon>
        <taxon>Grewioideae</taxon>
        <taxon>Apeibeae</taxon>
        <taxon>Corchorus</taxon>
    </lineage>
</organism>
<dbReference type="GO" id="GO:0004523">
    <property type="term" value="F:RNA-DNA hybrid ribonuclease activity"/>
    <property type="evidence" value="ECO:0007669"/>
    <property type="project" value="InterPro"/>
</dbReference>
<evidence type="ECO:0000259" key="1">
    <source>
        <dbReference type="Pfam" id="PF13456"/>
    </source>
</evidence>
<dbReference type="InterPro" id="IPR036397">
    <property type="entry name" value="RNaseH_sf"/>
</dbReference>
<accession>A0A1R3HCB3</accession>
<feature type="domain" description="RNase H type-1" evidence="1">
    <location>
        <begin position="3"/>
        <end position="63"/>
    </location>
</feature>
<dbReference type="InterPro" id="IPR002156">
    <property type="entry name" value="RNaseH_domain"/>
</dbReference>
<gene>
    <name evidence="2" type="ORF">COLO4_29951</name>
</gene>
<comment type="caution">
    <text evidence="2">The sequence shown here is derived from an EMBL/GenBank/DDBJ whole genome shotgun (WGS) entry which is preliminary data.</text>
</comment>
<dbReference type="GO" id="GO:0003676">
    <property type="term" value="F:nucleic acid binding"/>
    <property type="evidence" value="ECO:0007669"/>
    <property type="project" value="InterPro"/>
</dbReference>
<dbReference type="Gene3D" id="3.30.420.10">
    <property type="entry name" value="Ribonuclease H-like superfamily/Ribonuclease H"/>
    <property type="match status" value="1"/>
</dbReference>
<reference evidence="3" key="1">
    <citation type="submission" date="2013-09" db="EMBL/GenBank/DDBJ databases">
        <title>Corchorus olitorius genome sequencing.</title>
        <authorList>
            <person name="Alam M."/>
            <person name="Haque M.S."/>
            <person name="Islam M.S."/>
            <person name="Emdad E.M."/>
            <person name="Islam M.M."/>
            <person name="Ahmed B."/>
            <person name="Halim A."/>
            <person name="Hossen Q.M.M."/>
            <person name="Hossain M.Z."/>
            <person name="Ahmed R."/>
            <person name="Khan M.M."/>
            <person name="Islam R."/>
            <person name="Rashid M.M."/>
            <person name="Khan S.A."/>
            <person name="Rahman M.S."/>
            <person name="Alam M."/>
            <person name="Yahiya A.S."/>
            <person name="Khan M.S."/>
            <person name="Azam M.S."/>
            <person name="Haque T."/>
            <person name="Lashkar M.Z.H."/>
            <person name="Akhand A.I."/>
            <person name="Morshed G."/>
            <person name="Roy S."/>
            <person name="Uddin K.S."/>
            <person name="Rabeya T."/>
            <person name="Hossain A.S."/>
            <person name="Chowdhury A."/>
            <person name="Snigdha A.R."/>
            <person name="Mortoza M.S."/>
            <person name="Matin S.A."/>
            <person name="Hoque S.M.E."/>
            <person name="Islam M.K."/>
            <person name="Roy D.K."/>
            <person name="Haider R."/>
            <person name="Moosa M.M."/>
            <person name="Elias S.M."/>
            <person name="Hasan A.M."/>
            <person name="Jahan S."/>
            <person name="Shafiuddin M."/>
            <person name="Mahmood N."/>
            <person name="Shommy N.S."/>
        </authorList>
    </citation>
    <scope>NUCLEOTIDE SEQUENCE [LARGE SCALE GENOMIC DNA]</scope>
    <source>
        <strain evidence="3">cv. O-4</strain>
    </source>
</reference>